<dbReference type="InterPro" id="IPR013425">
    <property type="entry name" value="Autotrns_rpt"/>
</dbReference>
<dbReference type="InterPro" id="IPR005546">
    <property type="entry name" value="Autotransporte_beta"/>
</dbReference>
<dbReference type="Proteomes" id="UP000538147">
    <property type="component" value="Unassembled WGS sequence"/>
</dbReference>
<comment type="caution">
    <text evidence="4">The sequence shown here is derived from an EMBL/GenBank/DDBJ whole genome shotgun (WGS) entry which is preliminary data.</text>
</comment>
<dbReference type="Gene3D" id="2.40.128.130">
    <property type="entry name" value="Autotransporter beta-domain"/>
    <property type="match status" value="1"/>
</dbReference>
<feature type="chain" id="PRO_5033021382" evidence="2">
    <location>
        <begin position="25"/>
        <end position="1555"/>
    </location>
</feature>
<dbReference type="PROSITE" id="PS51208">
    <property type="entry name" value="AUTOTRANSPORTER"/>
    <property type="match status" value="1"/>
</dbReference>
<proteinExistence type="predicted"/>
<sequence>MMRGLSITSAILAGTVLGSATASAQVLDIVAENGGTLSVTSPASYAGFTEITNGQLIFDVDLASSPLLFDLALTDIIGVLSVSKLGLNTVILSGDGNNYTGGTALDFGSIEVRSNTSLGGGALVMADGTSLVAGIDGLVLANAITTLGGGLIASNGNVFTLNGDIGGAGSISHVTLGNLVLNGDNSFNGLGINAGTVTLGSNTAAGTGDIAINELATLAAGVDGLVIANGIETTDTGLIASNGFTFTLNGNIGGAGSLSHVTLGNLVLNGNNAFNGLGINAGTVTLGTNTAAGVGDIALNELATLAAGGNVTIANGIETTDTGLIASNGFTFTLNGNIGGAGSLSHVTLGNLVLNGDNGFNGLGINAGTVTLGSNTAAGIGDIALNELATLAAGVDGLVIANGIETTDTGLIASNGFTFTLDGNIGGAGSLSHVTLGNLVLNGDSQFNGLGINAGTVTLGSNTAAGIGDIALNELATLAAGVDGLVIANGIETTDTGLIASNGFTFTLDGNIGGAGSLSHVTLGNLVLNGDNAFNGLGINAGTVTLGTNTAAGIGDIALNELATLAAGVDGLVIANGIETTDTGLIASNGFTFTLDGNIGGAGSLSHVTLGNLVLNGDNAFNGLGINAGTVTLGSNTAAGIGDIALNELATLAAGVDGLVIANGIETTDTGLIASNGFTFTLDGNIGGAGSLSHVTLGNLVLNGDNAFNGLGINAGTVTLGSNTAAGIGDIALNELATLAAGVDGLVIANGIETTDTGLIASNGFTFTLDGNIGGAGSLSHVTLGNLVLNGDNGFNGLGINAGTVTLGTNTAAGIGDIAINNLATLAAGGNVTIANGIETTATGLIASNGNVFTLNGNIGGAGSLSHVTLGNLVLNGNNQFNGLGINAGTVTLGTNTAAGRGEITINDNATLAAGVNGLAIANRLELTSRATIDSGAFNVTLSGEIGGMGSLTKTGSGTLLLTRNNVYQGGTIITGGSLIGNSLSFGTGNILNNANLTFNQTVDGTYARVISGSGTVTKIGGARLELSGISTYTGATAVNVGELRVSGSIGASTVTVASGATLSGAGTVGGLVAQSGATVAPGNGAVGTLSVAGPVTFQAGSTYAAQITPAAADRITATGAASLAGTLALSVAPGTYTFGTGYTVLSASALTGTFSSVTGLGGFGTGFNPMVSYAGNMVRVALAPASLAAAGGAGLRGNALEVARAFDRAIAAGYNPQPFFDLFTQGANLPTALSQLSGEIHSAERRVAMEDTRVVRDTAFDRLNAGLAALSGTQAATTTNGDAETTFWFRGVGSWGVAQGDAIGSRFTTEQIGVLTGVDYAKDGFKVGAGFTYTQNDIEFASLGTARVKSTGGVAYAGYRDPSGFAVGVGGSVAGTRSSSNRAITATGLGQSLRGTVDGTTYQLFGELSYNIAAGPTTQITPFARYAYVNTKANAFGETGGIAAVNGVRQSYDISVVQAGLRAGFDLGGGTSLAGSAAWQSITGDRAPIANLSITGLGQTMPISAAALDKNSAALEAKVNFRIGNNAGVSVGYNGVIGDRNTDHGARATFTLGF</sequence>
<dbReference type="InterPro" id="IPR036709">
    <property type="entry name" value="Autotransporte_beta_dom_sf"/>
</dbReference>
<dbReference type="EMBL" id="JACIIV010000006">
    <property type="protein sequence ID" value="MBB6226905.1"/>
    <property type="molecule type" value="Genomic_DNA"/>
</dbReference>
<feature type="domain" description="Autotransporter" evidence="3">
    <location>
        <begin position="1281"/>
        <end position="1555"/>
    </location>
</feature>
<evidence type="ECO:0000313" key="4">
    <source>
        <dbReference type="EMBL" id="MBB6226905.1"/>
    </source>
</evidence>
<dbReference type="Pfam" id="PF03797">
    <property type="entry name" value="Autotransporter"/>
    <property type="match status" value="1"/>
</dbReference>
<dbReference type="RefSeq" id="WP_184196468.1">
    <property type="nucleotide sequence ID" value="NZ_JACIIV010000006.1"/>
</dbReference>
<dbReference type="InterPro" id="IPR012332">
    <property type="entry name" value="Autotransporter_pectin_lyase_C"/>
</dbReference>
<accession>A0A841LAR2</accession>
<keyword evidence="1 2" id="KW-0732">Signal</keyword>
<dbReference type="SUPFAM" id="SSF103515">
    <property type="entry name" value="Autotransporter"/>
    <property type="match status" value="1"/>
</dbReference>
<dbReference type="Gene3D" id="2.160.20.20">
    <property type="match status" value="1"/>
</dbReference>
<evidence type="ECO:0000259" key="3">
    <source>
        <dbReference type="PROSITE" id="PS51208"/>
    </source>
</evidence>
<keyword evidence="5" id="KW-1185">Reference proteome</keyword>
<protein>
    <submittedName>
        <fullName evidence="4">Autotransporter-associated beta strand protein</fullName>
    </submittedName>
</protein>
<name>A0A841LAR2_9SPHN</name>
<evidence type="ECO:0000256" key="1">
    <source>
        <dbReference type="ARBA" id="ARBA00022729"/>
    </source>
</evidence>
<dbReference type="NCBIfam" id="TIGR02601">
    <property type="entry name" value="autotrns_rpt"/>
    <property type="match status" value="2"/>
</dbReference>
<organism evidence="4 5">
    <name type="scientific">Polymorphobacter multimanifer</name>
    <dbReference type="NCBI Taxonomy" id="1070431"/>
    <lineage>
        <taxon>Bacteria</taxon>
        <taxon>Pseudomonadati</taxon>
        <taxon>Pseudomonadota</taxon>
        <taxon>Alphaproteobacteria</taxon>
        <taxon>Sphingomonadales</taxon>
        <taxon>Sphingosinicellaceae</taxon>
        <taxon>Polymorphobacter</taxon>
    </lineage>
</organism>
<gene>
    <name evidence="4" type="ORF">FHS79_001067</name>
</gene>
<evidence type="ECO:0000256" key="2">
    <source>
        <dbReference type="SAM" id="SignalP"/>
    </source>
</evidence>
<dbReference type="Pfam" id="PF12951">
    <property type="entry name" value="PATR"/>
    <property type="match status" value="4"/>
</dbReference>
<reference evidence="4 5" key="1">
    <citation type="submission" date="2020-08" db="EMBL/GenBank/DDBJ databases">
        <title>Genomic Encyclopedia of Type Strains, Phase IV (KMG-IV): sequencing the most valuable type-strain genomes for metagenomic binning, comparative biology and taxonomic classification.</title>
        <authorList>
            <person name="Goeker M."/>
        </authorList>
    </citation>
    <scope>NUCLEOTIDE SEQUENCE [LARGE SCALE GENOMIC DNA]</scope>
    <source>
        <strain evidence="4 5">DSM 102189</strain>
    </source>
</reference>
<dbReference type="SMART" id="SM00869">
    <property type="entry name" value="Autotransporter"/>
    <property type="match status" value="1"/>
</dbReference>
<evidence type="ECO:0000313" key="5">
    <source>
        <dbReference type="Proteomes" id="UP000538147"/>
    </source>
</evidence>
<feature type="signal peptide" evidence="2">
    <location>
        <begin position="1"/>
        <end position="24"/>
    </location>
</feature>